<dbReference type="InterPro" id="IPR018746">
    <property type="entry name" value="DUF2298"/>
</dbReference>
<feature type="transmembrane region" description="Helical" evidence="1">
    <location>
        <begin position="103"/>
        <end position="124"/>
    </location>
</feature>
<dbReference type="PANTHER" id="PTHR10790:SF51">
    <property type="entry name" value="TETRATRICOPEPTIDE REPEAT PROTEIN"/>
    <property type="match status" value="1"/>
</dbReference>
<feature type="transmembrane region" description="Helical" evidence="1">
    <location>
        <begin position="12"/>
        <end position="32"/>
    </location>
</feature>
<dbReference type="EMBL" id="UINC01000765">
    <property type="protein sequence ID" value="SUZ60783.1"/>
    <property type="molecule type" value="Genomic_DNA"/>
</dbReference>
<evidence type="ECO:0000313" key="3">
    <source>
        <dbReference type="EMBL" id="SUZ60783.1"/>
    </source>
</evidence>
<feature type="transmembrane region" description="Helical" evidence="1">
    <location>
        <begin position="1234"/>
        <end position="1253"/>
    </location>
</feature>
<organism evidence="3">
    <name type="scientific">marine metagenome</name>
    <dbReference type="NCBI Taxonomy" id="408172"/>
    <lineage>
        <taxon>unclassified sequences</taxon>
        <taxon>metagenomes</taxon>
        <taxon>ecological metagenomes</taxon>
    </lineage>
</organism>
<dbReference type="NCBIfam" id="TIGR03662">
    <property type="entry name" value="Chlor_Arch_YYY"/>
    <property type="match status" value="1"/>
</dbReference>
<feature type="transmembrane region" description="Helical" evidence="1">
    <location>
        <begin position="387"/>
        <end position="406"/>
    </location>
</feature>
<feature type="transmembrane region" description="Helical" evidence="1">
    <location>
        <begin position="740"/>
        <end position="758"/>
    </location>
</feature>
<feature type="transmembrane region" description="Helical" evidence="1">
    <location>
        <begin position="1187"/>
        <end position="1214"/>
    </location>
</feature>
<keyword evidence="1" id="KW-0812">Transmembrane</keyword>
<feature type="transmembrane region" description="Helical" evidence="1">
    <location>
        <begin position="264"/>
        <end position="288"/>
    </location>
</feature>
<feature type="transmembrane region" description="Helical" evidence="1">
    <location>
        <begin position="862"/>
        <end position="882"/>
    </location>
</feature>
<feature type="transmembrane region" description="Helical" evidence="1">
    <location>
        <begin position="1297"/>
        <end position="1321"/>
    </location>
</feature>
<feature type="transmembrane region" description="Helical" evidence="1">
    <location>
        <begin position="680"/>
        <end position="702"/>
    </location>
</feature>
<sequence>MAFRSDHFLSLGGRVSWSFYLLLIILVVALGLRLNGVNWDQGFAFHPDERDIYMRSGCMYELLTDAPGAQDCGYLRGEPDAQPGLPGIGTLLDKDRSPLNPHWFPLGSVLIYLMVFFRSIAELFTDMNSLDMRYIGRPLSALADVGTVAMVFVLGRKLYGNGVGLLAAAFTALSVIHIQNSHFFRPETFSVLFILASFWAMWRMVERKQLRDSAILGLMLGLAIAPKVSILPILAPMFLVYWYRVLDEVDGEWSQITPELVQRIFGHAALAGAVAAGVFFISAPYAVLDVGAFIGDLGAQTRMASNAGLWPFTIQYIDTPAFIYQIQQSSVWGLGIPLGIVAWGSIPFTAGVAALSKTARRSDLFVLAWVVPGFLFLESFEVHFLRYVFPLMPILIIMGSRMLLWMMTAYQPSAADIISRQVGSARFLPGIAVGVIVVVMGATAFYALAFQKVYAEDHPAVTASEWINENIPRGTAIVSDNHWDEYVPNLYPYDVWQFPVYDADTLEKMSTLAEKLASSEYVVFYSSRPYASAARDHDRFPLSNAYYQGLFNGSLGYELDQEFTNYPEFLGVSFRDDAIGRAGLEQPEPLAPEDSFVISLNLGYADDNVVGYDHPRVLLFKNTAHLSESIIGIRLKTSPRAVNDRQVGLMLSDGDLTAQQEGGTFFDIVNRDGWTNDLPVLAWLLVVEIIYLAALPLTMFIFRPLPDRGIILARVVGLLGVSYIAWITVSLGLMDFSRTAVYTGMAVMAMMSAATLALRWREITRFLKEHWRLLLFGESLFLVAFLGFVLLRHANPDLWHPFRGGEKPMELAYLTAVVRSTTLPPFDPWFAGGFLNYYYWGYFVVSSIIRVTGILPTTAFNLAVPMFFALTVTGAYTLVYNLTEGVRQRRRAGHVVRVPGYGALPMLADDDDRTQWRKLTLSPVGAGVIAGLFTAVFGNLDGMVQMVQNSWHRVADGTPFPAFDFWRSSRMLPNLENIDPNPIAFWVPGKLAEISDVSFHITEFPFFTFLFADLHAHMMVIPFTLLVIGLGLNMVVGLKDGGWVWTIVSAVALALGLGSLWVVNSWDFPSYLILTVGLLGLAVYFTEGSRTDKLALLGVLILGVVAVSILAFLPFHLTYETFNSGLDISKWKTPVDRFLGIHGLFLFVIASFLLYQARDTLNELVRSVRGLNPETIITRFDWLRVGVAAGVVTAVFIGAAGFWNITLLVVFLILAGMVVWKIFASQNEERPFEIVPLALLGLALFIAIGVDLVRVEGDIGRMNTFFKYYLEIWVLLSIVSAYMLWHLGASGFLRPNLGLRSGVWMVVLAVLIGSSLVYTALGSRARISDRFTDGPSTLDGTAYMAEALHYEQEQPLELKWDKEAITWVQDNVVGSPVILEAHLSQYRWGARFANYTGLPTVIGWPWHQIQQRTDYSVAVLDRAEDVREMYETTDEDRALSLLRQYGVKYVVVGDLERITYPGDGLGKFESMGRKVFENQGTAIYEARWN</sequence>
<dbReference type="PANTHER" id="PTHR10790">
    <property type="entry name" value="TPR-DOMAIN CONTAINING PROTEIN"/>
    <property type="match status" value="1"/>
</dbReference>
<feature type="transmembrane region" description="Helical" evidence="1">
    <location>
        <begin position="332"/>
        <end position="355"/>
    </location>
</feature>
<name>A0A381P573_9ZZZZ</name>
<keyword evidence="1" id="KW-1133">Transmembrane helix</keyword>
<evidence type="ECO:0000256" key="1">
    <source>
        <dbReference type="SAM" id="Phobius"/>
    </source>
</evidence>
<feature type="transmembrane region" description="Helical" evidence="1">
    <location>
        <begin position="770"/>
        <end position="791"/>
    </location>
</feature>
<feature type="domain" description="Glycosyltransferase RgtA/B/C/D-like" evidence="2">
    <location>
        <begin position="137"/>
        <end position="243"/>
    </location>
</feature>
<feature type="transmembrane region" description="Helical" evidence="1">
    <location>
        <begin position="1265"/>
        <end position="1285"/>
    </location>
</feature>
<keyword evidence="1" id="KW-0472">Membrane</keyword>
<feature type="transmembrane region" description="Helical" evidence="1">
    <location>
        <begin position="1014"/>
        <end position="1036"/>
    </location>
</feature>
<dbReference type="InterPro" id="IPR038731">
    <property type="entry name" value="RgtA/B/C-like"/>
</dbReference>
<feature type="transmembrane region" description="Helical" evidence="1">
    <location>
        <begin position="158"/>
        <end position="178"/>
    </location>
</feature>
<protein>
    <recommendedName>
        <fullName evidence="2">Glycosyltransferase RgtA/B/C/D-like domain-containing protein</fullName>
    </recommendedName>
</protein>
<feature type="transmembrane region" description="Helical" evidence="1">
    <location>
        <begin position="711"/>
        <end position="734"/>
    </location>
</feature>
<feature type="transmembrane region" description="Helical" evidence="1">
    <location>
        <begin position="1094"/>
        <end position="1117"/>
    </location>
</feature>
<reference evidence="3" key="1">
    <citation type="submission" date="2018-05" db="EMBL/GenBank/DDBJ databases">
        <authorList>
            <person name="Lanie J.A."/>
            <person name="Ng W.-L."/>
            <person name="Kazmierczak K.M."/>
            <person name="Andrzejewski T.M."/>
            <person name="Davidsen T.M."/>
            <person name="Wayne K.J."/>
            <person name="Tettelin H."/>
            <person name="Glass J.I."/>
            <person name="Rusch D."/>
            <person name="Podicherti R."/>
            <person name="Tsui H.-C.T."/>
            <person name="Winkler M.E."/>
        </authorList>
    </citation>
    <scope>NUCLEOTIDE SEQUENCE</scope>
</reference>
<feature type="transmembrane region" description="Helical" evidence="1">
    <location>
        <begin position="184"/>
        <end position="202"/>
    </location>
</feature>
<feature type="transmembrane region" description="Helical" evidence="1">
    <location>
        <begin position="1137"/>
        <end position="1157"/>
    </location>
</feature>
<feature type="transmembrane region" description="Helical" evidence="1">
    <location>
        <begin position="1043"/>
        <end position="1062"/>
    </location>
</feature>
<gene>
    <name evidence="3" type="ORF">METZ01_LOCUS13637</name>
</gene>
<evidence type="ECO:0000259" key="2">
    <source>
        <dbReference type="Pfam" id="PF13231"/>
    </source>
</evidence>
<proteinExistence type="predicted"/>
<dbReference type="Pfam" id="PF10060">
    <property type="entry name" value="DUF2298"/>
    <property type="match status" value="1"/>
</dbReference>
<feature type="transmembrane region" description="Helical" evidence="1">
    <location>
        <begin position="427"/>
        <end position="449"/>
    </location>
</feature>
<dbReference type="Pfam" id="PF13231">
    <property type="entry name" value="PMT_2"/>
    <property type="match status" value="1"/>
</dbReference>
<feature type="transmembrane region" description="Helical" evidence="1">
    <location>
        <begin position="1068"/>
        <end position="1087"/>
    </location>
</feature>
<feature type="transmembrane region" description="Helical" evidence="1">
    <location>
        <begin position="837"/>
        <end position="856"/>
    </location>
</feature>
<accession>A0A381P573</accession>
<feature type="transmembrane region" description="Helical" evidence="1">
    <location>
        <begin position="214"/>
        <end position="244"/>
    </location>
</feature>